<evidence type="ECO:0000313" key="2">
    <source>
        <dbReference type="EMBL" id="GAA4363781.1"/>
    </source>
</evidence>
<keyword evidence="1" id="KW-0812">Transmembrane</keyword>
<reference evidence="3" key="1">
    <citation type="journal article" date="2019" name="Int. J. Syst. Evol. Microbiol.">
        <title>The Global Catalogue of Microorganisms (GCM) 10K type strain sequencing project: providing services to taxonomists for standard genome sequencing and annotation.</title>
        <authorList>
            <consortium name="The Broad Institute Genomics Platform"/>
            <consortium name="The Broad Institute Genome Sequencing Center for Infectious Disease"/>
            <person name="Wu L."/>
            <person name="Ma J."/>
        </authorList>
    </citation>
    <scope>NUCLEOTIDE SEQUENCE [LARGE SCALE GENOMIC DNA]</scope>
    <source>
        <strain evidence="3">JCM 17923</strain>
    </source>
</reference>
<comment type="caution">
    <text evidence="2">The sequence shown here is derived from an EMBL/GenBank/DDBJ whole genome shotgun (WGS) entry which is preliminary data.</text>
</comment>
<keyword evidence="1" id="KW-0472">Membrane</keyword>
<feature type="transmembrane region" description="Helical" evidence="1">
    <location>
        <begin position="12"/>
        <end position="29"/>
    </location>
</feature>
<proteinExistence type="predicted"/>
<dbReference type="Proteomes" id="UP001501153">
    <property type="component" value="Unassembled WGS sequence"/>
</dbReference>
<dbReference type="RefSeq" id="WP_345237190.1">
    <property type="nucleotide sequence ID" value="NZ_BAABGZ010000069.1"/>
</dbReference>
<organism evidence="2 3">
    <name type="scientific">Hymenobacter saemangeumensis</name>
    <dbReference type="NCBI Taxonomy" id="1084522"/>
    <lineage>
        <taxon>Bacteria</taxon>
        <taxon>Pseudomonadati</taxon>
        <taxon>Bacteroidota</taxon>
        <taxon>Cytophagia</taxon>
        <taxon>Cytophagales</taxon>
        <taxon>Hymenobacteraceae</taxon>
        <taxon>Hymenobacter</taxon>
    </lineage>
</organism>
<name>A0ABP8INK6_9BACT</name>
<dbReference type="EMBL" id="BAABGZ010000069">
    <property type="protein sequence ID" value="GAA4363781.1"/>
    <property type="molecule type" value="Genomic_DNA"/>
</dbReference>
<sequence length="205" mass="21376">MHLPDPHGHGYYTTFYVLAVLTTLLLALYEGHRRRYPLRPWLVLLACWLLAFIVGTKLITIPAASWLPLLQGQPWPVDTARSVLGGAVSGGLAVLALRRWLGLGWSVFDALALPQALGLAVQCVGCLLTGCCFGAVSPTGLVGPAGGRPYSRYRSTLPARGPNAAAHAGCVPAYGCGAVGRPAQALAGWKQGTAAAKPAAAGALW</sequence>
<accession>A0ABP8INK6</accession>
<keyword evidence="1" id="KW-1133">Transmembrane helix</keyword>
<gene>
    <name evidence="2" type="ORF">GCM10023185_32790</name>
</gene>
<feature type="transmembrane region" description="Helical" evidence="1">
    <location>
        <begin position="41"/>
        <end position="67"/>
    </location>
</feature>
<evidence type="ECO:0000313" key="3">
    <source>
        <dbReference type="Proteomes" id="UP001501153"/>
    </source>
</evidence>
<evidence type="ECO:0008006" key="4">
    <source>
        <dbReference type="Google" id="ProtNLM"/>
    </source>
</evidence>
<evidence type="ECO:0000256" key="1">
    <source>
        <dbReference type="SAM" id="Phobius"/>
    </source>
</evidence>
<keyword evidence="3" id="KW-1185">Reference proteome</keyword>
<feature type="transmembrane region" description="Helical" evidence="1">
    <location>
        <begin position="79"/>
        <end position="97"/>
    </location>
</feature>
<protein>
    <recommendedName>
        <fullName evidence="4">Prolipoprotein diacylglyceryl transferase</fullName>
    </recommendedName>
</protein>